<name>A0A939EJ31_9HYPH</name>
<feature type="transmembrane region" description="Helical" evidence="1">
    <location>
        <begin position="98"/>
        <end position="120"/>
    </location>
</feature>
<keyword evidence="1" id="KW-1133">Transmembrane helix</keyword>
<evidence type="ECO:0000256" key="1">
    <source>
        <dbReference type="SAM" id="Phobius"/>
    </source>
</evidence>
<comment type="caution">
    <text evidence="2">The sequence shown here is derived from an EMBL/GenBank/DDBJ whole genome shotgun (WGS) entry which is preliminary data.</text>
</comment>
<dbReference type="RefSeq" id="WP_207143072.1">
    <property type="nucleotide sequence ID" value="NZ_JAEKJZ010000006.1"/>
</dbReference>
<evidence type="ECO:0000313" key="3">
    <source>
        <dbReference type="Proteomes" id="UP000664096"/>
    </source>
</evidence>
<sequence>MTFDEKREQILLASEIGRILDGEGSPKERAELLETLRGEQDANRMLQQLAHDNRLVQQAIPAPVPQESLDRFEAVIGREFTRRNAPPVRSQHPVWTGYFAQAAAALFLVAGTFMFTSFWMESRMDSAVASLAARLETDRFLIAQTVQEALETKVSGDPIYISHEGDWTETFTPVQTYKSKSGHWCRQYVRESTFSGLDMTIRGTACRDQNGTWTTVFAEPVTGDFSSETPGI</sequence>
<accession>A0A939EJ31</accession>
<reference evidence="2" key="1">
    <citation type="submission" date="2020-12" db="EMBL/GenBank/DDBJ databases">
        <title>Oil enriched cultivation method for isolating marine PHA-producing bacteria.</title>
        <authorList>
            <person name="Zheng W."/>
            <person name="Yu S."/>
            <person name="Huang Y."/>
        </authorList>
    </citation>
    <scope>NUCLEOTIDE SEQUENCE</scope>
    <source>
        <strain evidence="2">SY-2-12</strain>
    </source>
</reference>
<keyword evidence="1" id="KW-0812">Transmembrane</keyword>
<protein>
    <recommendedName>
        <fullName evidence="4">Surface antigen domain-containing protein</fullName>
    </recommendedName>
</protein>
<dbReference type="AlphaFoldDB" id="A0A939EJ31"/>
<evidence type="ECO:0000313" key="2">
    <source>
        <dbReference type="EMBL" id="MBN9673223.1"/>
    </source>
</evidence>
<organism evidence="2 3">
    <name type="scientific">Roseibium aggregatum</name>
    <dbReference type="NCBI Taxonomy" id="187304"/>
    <lineage>
        <taxon>Bacteria</taxon>
        <taxon>Pseudomonadati</taxon>
        <taxon>Pseudomonadota</taxon>
        <taxon>Alphaproteobacteria</taxon>
        <taxon>Hyphomicrobiales</taxon>
        <taxon>Stappiaceae</taxon>
        <taxon>Roseibium</taxon>
    </lineage>
</organism>
<dbReference type="EMBL" id="JAEKJZ010000006">
    <property type="protein sequence ID" value="MBN9673223.1"/>
    <property type="molecule type" value="Genomic_DNA"/>
</dbReference>
<dbReference type="Proteomes" id="UP000664096">
    <property type="component" value="Unassembled WGS sequence"/>
</dbReference>
<proteinExistence type="predicted"/>
<gene>
    <name evidence="2" type="ORF">JF539_22890</name>
</gene>
<evidence type="ECO:0008006" key="4">
    <source>
        <dbReference type="Google" id="ProtNLM"/>
    </source>
</evidence>
<keyword evidence="1" id="KW-0472">Membrane</keyword>